<comment type="catalytic activity">
    <reaction evidence="1">
        <text>ATP + protein L-histidine = ADP + protein N-phospho-L-histidine.</text>
        <dbReference type="EC" id="2.7.13.3"/>
    </reaction>
</comment>
<dbReference type="Proteomes" id="UP000295097">
    <property type="component" value="Unassembled WGS sequence"/>
</dbReference>
<dbReference type="EC" id="2.7.13.3" evidence="2"/>
<keyword evidence="5" id="KW-1185">Reference proteome</keyword>
<evidence type="ECO:0000256" key="2">
    <source>
        <dbReference type="ARBA" id="ARBA00012438"/>
    </source>
</evidence>
<dbReference type="InterPro" id="IPR035965">
    <property type="entry name" value="PAS-like_dom_sf"/>
</dbReference>
<comment type="caution">
    <text evidence="4">The sequence shown here is derived from an EMBL/GenBank/DDBJ whole genome shotgun (WGS) entry which is preliminary data.</text>
</comment>
<dbReference type="SUPFAM" id="SSF55785">
    <property type="entry name" value="PYP-like sensor domain (PAS domain)"/>
    <property type="match status" value="1"/>
</dbReference>
<organism evidence="4 5">
    <name type="scientific">Martelella mediterranea</name>
    <dbReference type="NCBI Taxonomy" id="293089"/>
    <lineage>
        <taxon>Bacteria</taxon>
        <taxon>Pseudomonadati</taxon>
        <taxon>Pseudomonadota</taxon>
        <taxon>Alphaproteobacteria</taxon>
        <taxon>Hyphomicrobiales</taxon>
        <taxon>Aurantimonadaceae</taxon>
        <taxon>Martelella</taxon>
    </lineage>
</organism>
<evidence type="ECO:0000313" key="5">
    <source>
        <dbReference type="Proteomes" id="UP000295097"/>
    </source>
</evidence>
<keyword evidence="3" id="KW-0812">Transmembrane</keyword>
<keyword evidence="3" id="KW-0472">Membrane</keyword>
<sequence length="617" mass="67045">MWGTPTVNGKLRSQFSGEQIFAGDDRHVSTWRLPVAMEKSRIEAILRRAIPVLIIMFLICVALTRGFSLLSSHVRMEAAVLHSTEAVAALAALALDEQTALTSKPDQQAATIILEDTLTEIGMGGETDLVLVNSSGVVFAATGQARSFIGRTLSGAFPGLMVPHASGEEKDASEISFQGTSYQVVPRLVGDDGSLIIAMHSLQNMHSLWRAEINLNVTLFAATAVLLLVVLYAYYAQLAKNGSIVDEVSAEAEKRGLMLANGETGLWAFSPENRSAWLDSSAAAVLGEGIKAGYYSYRFLLKRIHPQDRIGLAHHLHPSAEGLVQHSLRLRQHDGRYARFELRAHASMKNGVMTLAGAAIRACEVHHRERNALHEAAQLKSVFDALPHALALWKPDGKLLTANKSFCDIHDLQPARIDTLCRSDVEKSDSTEQQLVRRSVCEGSADCEIKTADGRWLRVSEVCIASGETLAIGMDITEFKACQIRLQAEQVRLRDKVNTLAASRRALEQETAALTLSLKHSHARGKEGLAENALTRHSADLRTSLTAILGFSELLLVETESAKVSSGKVTEYAKCIRDGGNRLKALAETLEAEADLKCDHTPGVIIRRQAAAGQSSV</sequence>
<keyword evidence="4" id="KW-0418">Kinase</keyword>
<dbReference type="Gene3D" id="1.10.287.130">
    <property type="match status" value="1"/>
</dbReference>
<dbReference type="EMBL" id="SMAR01000008">
    <property type="protein sequence ID" value="TCT40962.1"/>
    <property type="molecule type" value="Genomic_DNA"/>
</dbReference>
<dbReference type="CDD" id="cd00082">
    <property type="entry name" value="HisKA"/>
    <property type="match status" value="1"/>
</dbReference>
<name>A0A4R3NV67_9HYPH</name>
<dbReference type="GO" id="GO:0000155">
    <property type="term" value="F:phosphorelay sensor kinase activity"/>
    <property type="evidence" value="ECO:0007669"/>
    <property type="project" value="InterPro"/>
</dbReference>
<dbReference type="Gene3D" id="3.30.450.20">
    <property type="entry name" value="PAS domain"/>
    <property type="match status" value="2"/>
</dbReference>
<feature type="transmembrane region" description="Helical" evidence="3">
    <location>
        <begin position="49"/>
        <end position="67"/>
    </location>
</feature>
<feature type="transmembrane region" description="Helical" evidence="3">
    <location>
        <begin position="213"/>
        <end position="235"/>
    </location>
</feature>
<keyword evidence="3" id="KW-1133">Transmembrane helix</keyword>
<protein>
    <recommendedName>
        <fullName evidence="2">histidine kinase</fullName>
        <ecNumber evidence="2">2.7.13.3</ecNumber>
    </recommendedName>
</protein>
<evidence type="ECO:0000256" key="3">
    <source>
        <dbReference type="SAM" id="Phobius"/>
    </source>
</evidence>
<evidence type="ECO:0000256" key="1">
    <source>
        <dbReference type="ARBA" id="ARBA00000085"/>
    </source>
</evidence>
<dbReference type="InterPro" id="IPR003661">
    <property type="entry name" value="HisK_dim/P_dom"/>
</dbReference>
<reference evidence="4 5" key="1">
    <citation type="submission" date="2019-03" db="EMBL/GenBank/DDBJ databases">
        <title>Freshwater and sediment microbial communities from various areas in North America, analyzing microbe dynamics in response to fracking.</title>
        <authorList>
            <person name="Lamendella R."/>
        </authorList>
    </citation>
    <scope>NUCLEOTIDE SEQUENCE [LARGE SCALE GENOMIC DNA]</scope>
    <source>
        <strain evidence="4 5">175.2</strain>
    </source>
</reference>
<evidence type="ECO:0000313" key="4">
    <source>
        <dbReference type="EMBL" id="TCT40962.1"/>
    </source>
</evidence>
<dbReference type="AlphaFoldDB" id="A0A4R3NV67"/>
<proteinExistence type="predicted"/>
<keyword evidence="4" id="KW-0808">Transferase</keyword>
<gene>
    <name evidence="4" type="ORF">EDC90_1008102</name>
</gene>
<accession>A0A4R3NV67</accession>